<dbReference type="GO" id="GO:0008360">
    <property type="term" value="P:regulation of cell shape"/>
    <property type="evidence" value="ECO:0007669"/>
    <property type="project" value="UniProtKB-KW"/>
</dbReference>
<comment type="caution">
    <text evidence="8">The sequence shown here is derived from an EMBL/GenBank/DDBJ whole genome shotgun (WGS) entry which is preliminary data.</text>
</comment>
<organism evidence="8 9">
    <name type="scientific">Gardnerella vaginalis</name>
    <dbReference type="NCBI Taxonomy" id="2702"/>
    <lineage>
        <taxon>Bacteria</taxon>
        <taxon>Bacillati</taxon>
        <taxon>Actinomycetota</taxon>
        <taxon>Actinomycetes</taxon>
        <taxon>Bifidobacteriales</taxon>
        <taxon>Bifidobacteriaceae</taxon>
        <taxon>Gardnerella</taxon>
    </lineage>
</organism>
<evidence type="ECO:0000256" key="2">
    <source>
        <dbReference type="ARBA" id="ARBA00004752"/>
    </source>
</evidence>
<dbReference type="InterPro" id="IPR013221">
    <property type="entry name" value="Mur_ligase_cen"/>
</dbReference>
<protein>
    <recommendedName>
        <fullName evidence="7">UDP-N-acetylmuramoylalanine--D-glutamate ligase</fullName>
        <ecNumber evidence="7">6.3.2.9</ecNumber>
    </recommendedName>
    <alternativeName>
        <fullName evidence="7">D-glutamic acid-adding enzyme</fullName>
    </alternativeName>
    <alternativeName>
        <fullName evidence="7">UDP-N-acetylmuramoyl-L-alanyl-D-glutamate synthetase</fullName>
    </alternativeName>
</protein>
<keyword evidence="4 7" id="KW-0436">Ligase</keyword>
<dbReference type="EMBL" id="NNRU01000002">
    <property type="protein sequence ID" value="RFT29694.1"/>
    <property type="molecule type" value="Genomic_DNA"/>
</dbReference>
<dbReference type="Gene3D" id="3.40.1190.10">
    <property type="entry name" value="Mur-like, catalytic domain"/>
    <property type="match status" value="1"/>
</dbReference>
<proteinExistence type="inferred from homology"/>
<dbReference type="InterPro" id="IPR036615">
    <property type="entry name" value="Mur_ligase_C_dom_sf"/>
</dbReference>
<evidence type="ECO:0000256" key="4">
    <source>
        <dbReference type="ARBA" id="ARBA00022598"/>
    </source>
</evidence>
<dbReference type="InterPro" id="IPR036565">
    <property type="entry name" value="Mur-like_cat_sf"/>
</dbReference>
<dbReference type="Pfam" id="PF08245">
    <property type="entry name" value="Mur_ligase_M"/>
    <property type="match status" value="1"/>
</dbReference>
<dbReference type="GO" id="GO:0005737">
    <property type="term" value="C:cytoplasm"/>
    <property type="evidence" value="ECO:0007669"/>
    <property type="project" value="UniProtKB-SubCell"/>
</dbReference>
<dbReference type="EC" id="6.3.2.9" evidence="7"/>
<evidence type="ECO:0000256" key="7">
    <source>
        <dbReference type="HAMAP-Rule" id="MF_00639"/>
    </source>
</evidence>
<evidence type="ECO:0000256" key="6">
    <source>
        <dbReference type="ARBA" id="ARBA00022840"/>
    </source>
</evidence>
<dbReference type="RefSeq" id="WP_009994543.1">
    <property type="nucleotide sequence ID" value="NZ_CP033836.1"/>
</dbReference>
<keyword evidence="7" id="KW-0573">Peptidoglycan synthesis</keyword>
<dbReference type="PANTHER" id="PTHR43692">
    <property type="entry name" value="UDP-N-ACETYLMURAMOYLALANINE--D-GLUTAMATE LIGASE"/>
    <property type="match status" value="1"/>
</dbReference>
<reference evidence="8 9" key="1">
    <citation type="submission" date="2017-07" db="EMBL/GenBank/DDBJ databases">
        <title>A comparative genomics approach to explaining the enigmatic role of Gardnerella vaginalis in the vaginal microbiome.</title>
        <authorList>
            <person name="Vancuren S.J."/>
            <person name="Hill J.E."/>
        </authorList>
    </citation>
    <scope>NUCLEOTIDE SEQUENCE [LARGE SCALE GENOMIC DNA]</scope>
    <source>
        <strain evidence="8 9">WP023</strain>
    </source>
</reference>
<dbReference type="UniPathway" id="UPA00219"/>
<comment type="catalytic activity">
    <reaction evidence="7">
        <text>UDP-N-acetyl-alpha-D-muramoyl-L-alanine + D-glutamate + ATP = UDP-N-acetyl-alpha-D-muramoyl-L-alanyl-D-glutamate + ADP + phosphate + H(+)</text>
        <dbReference type="Rhea" id="RHEA:16429"/>
        <dbReference type="ChEBI" id="CHEBI:15378"/>
        <dbReference type="ChEBI" id="CHEBI:29986"/>
        <dbReference type="ChEBI" id="CHEBI:30616"/>
        <dbReference type="ChEBI" id="CHEBI:43474"/>
        <dbReference type="ChEBI" id="CHEBI:83898"/>
        <dbReference type="ChEBI" id="CHEBI:83900"/>
        <dbReference type="ChEBI" id="CHEBI:456216"/>
        <dbReference type="EC" id="6.3.2.9"/>
    </reaction>
</comment>
<sequence length="525" mass="56007">MSSVAEDCLLRELSFHKKFPFNNVLVAGLGVSGIGAVEVLKSVGATAITADERKEEAQVHDFSKIDWDNIDAVVTSPVFNPRTPFILEAQKRNIPVISEVELAWLVRVNSDKTNNPAPWVGITGTNGKTSTTEMTSEMLTACGFDAPAVGNIGKSVSHAAMESEHDVLCVELSSFQLHFTNSMRLDCAAITNIAADHLDWHGGIEAYAKDKSKVFNGVKKALVYNAQDSRVSELAANAQVEDGCKKIGFTLEPPESGEIGVENGWIVDKSGVAGGKVGDPVKLVELRDLKHLCEPDGSVYPHLLADALTALALTLGLNPDVENAVKALCNFAPGGHRIQTVATLNADDNLPEHSIRFVDDSKATNAHAAAASISSFGKKSVIWIAGGLAKGGCFEDLVKDNRSIIKAAVVIGVDQKPIIEALNANGKDIPVTIVSPDGTGCESFDYADDSVLKKVENDKTISPDPSLGQKVISTAVDAAGRYAKQGDVVLLAPACASMDQFVSYADRGSRFAKESERWVNSHERE</sequence>
<keyword evidence="6 7" id="KW-0067">ATP-binding</keyword>
<dbReference type="SUPFAM" id="SSF51984">
    <property type="entry name" value="MurCD N-terminal domain"/>
    <property type="match status" value="1"/>
</dbReference>
<dbReference type="Gene3D" id="3.90.190.20">
    <property type="entry name" value="Mur ligase, C-terminal domain"/>
    <property type="match status" value="1"/>
</dbReference>
<gene>
    <name evidence="7 8" type="primary">murD</name>
    <name evidence="8" type="ORF">CG405_02920</name>
</gene>
<dbReference type="SUPFAM" id="SSF53244">
    <property type="entry name" value="MurD-like peptide ligases, peptide-binding domain"/>
    <property type="match status" value="1"/>
</dbReference>
<dbReference type="Gene3D" id="3.40.50.720">
    <property type="entry name" value="NAD(P)-binding Rossmann-like Domain"/>
    <property type="match status" value="1"/>
</dbReference>
<dbReference type="GO" id="GO:0005524">
    <property type="term" value="F:ATP binding"/>
    <property type="evidence" value="ECO:0007669"/>
    <property type="project" value="UniProtKB-UniRule"/>
</dbReference>
<evidence type="ECO:0000313" key="8">
    <source>
        <dbReference type="EMBL" id="RFT29694.1"/>
    </source>
</evidence>
<dbReference type="GO" id="GO:0051301">
    <property type="term" value="P:cell division"/>
    <property type="evidence" value="ECO:0007669"/>
    <property type="project" value="UniProtKB-KW"/>
</dbReference>
<keyword evidence="7" id="KW-0131">Cell cycle</keyword>
<keyword evidence="3 7" id="KW-0963">Cytoplasm</keyword>
<dbReference type="HAMAP" id="MF_00639">
    <property type="entry name" value="MurD"/>
    <property type="match status" value="1"/>
</dbReference>
<dbReference type="Proteomes" id="UP000258379">
    <property type="component" value="Unassembled WGS sequence"/>
</dbReference>
<dbReference type="SMR" id="A0A1H1NLZ2"/>
<comment type="function">
    <text evidence="7">Cell wall formation. Catalyzes the addition of glutamate to the nucleotide precursor UDP-N-acetylmuramoyl-L-alanine (UMA).</text>
</comment>
<keyword evidence="7" id="KW-0961">Cell wall biogenesis/degradation</keyword>
<comment type="similarity">
    <text evidence="7">Belongs to the MurCDEF family.</text>
</comment>
<dbReference type="AlphaFoldDB" id="A0A1H1NLZ2"/>
<comment type="subcellular location">
    <subcellularLocation>
        <location evidence="1 7">Cytoplasm</location>
    </subcellularLocation>
</comment>
<keyword evidence="5 7" id="KW-0547">Nucleotide-binding</keyword>
<comment type="pathway">
    <text evidence="2 7">Cell wall biogenesis; peptidoglycan biosynthesis.</text>
</comment>
<dbReference type="GeneID" id="45576431"/>
<feature type="binding site" evidence="7">
    <location>
        <begin position="124"/>
        <end position="130"/>
    </location>
    <ligand>
        <name>ATP</name>
        <dbReference type="ChEBI" id="CHEBI:30616"/>
    </ligand>
</feature>
<dbReference type="SUPFAM" id="SSF53623">
    <property type="entry name" value="MurD-like peptide ligases, catalytic domain"/>
    <property type="match status" value="1"/>
</dbReference>
<dbReference type="GO" id="GO:0071555">
    <property type="term" value="P:cell wall organization"/>
    <property type="evidence" value="ECO:0007669"/>
    <property type="project" value="UniProtKB-KW"/>
</dbReference>
<accession>A0A1H1NLZ2</accession>
<dbReference type="GO" id="GO:0008764">
    <property type="term" value="F:UDP-N-acetylmuramoylalanine-D-glutamate ligase activity"/>
    <property type="evidence" value="ECO:0007669"/>
    <property type="project" value="UniProtKB-UniRule"/>
</dbReference>
<evidence type="ECO:0000256" key="5">
    <source>
        <dbReference type="ARBA" id="ARBA00022741"/>
    </source>
</evidence>
<evidence type="ECO:0000256" key="1">
    <source>
        <dbReference type="ARBA" id="ARBA00004496"/>
    </source>
</evidence>
<dbReference type="NCBIfam" id="TIGR01087">
    <property type="entry name" value="murD"/>
    <property type="match status" value="1"/>
</dbReference>
<dbReference type="InterPro" id="IPR005762">
    <property type="entry name" value="MurD"/>
</dbReference>
<dbReference type="GO" id="GO:0009252">
    <property type="term" value="P:peptidoglycan biosynthetic process"/>
    <property type="evidence" value="ECO:0007669"/>
    <property type="project" value="UniProtKB-UniRule"/>
</dbReference>
<keyword evidence="7" id="KW-0133">Cell shape</keyword>
<keyword evidence="7" id="KW-0132">Cell division</keyword>
<evidence type="ECO:0000256" key="3">
    <source>
        <dbReference type="ARBA" id="ARBA00022490"/>
    </source>
</evidence>
<dbReference type="PANTHER" id="PTHR43692:SF1">
    <property type="entry name" value="UDP-N-ACETYLMURAMOYLALANINE--D-GLUTAMATE LIGASE"/>
    <property type="match status" value="1"/>
</dbReference>
<name>A0A1H1NLZ2_GARVA</name>
<evidence type="ECO:0000313" key="9">
    <source>
        <dbReference type="Proteomes" id="UP000258379"/>
    </source>
</evidence>